<dbReference type="InterPro" id="IPR015590">
    <property type="entry name" value="Aldehyde_DH_dom"/>
</dbReference>
<feature type="domain" description="Aldehyde dehydrogenase" evidence="4">
    <location>
        <begin position="2"/>
        <end position="95"/>
    </location>
</feature>
<organism evidence="5 6">
    <name type="scientific">Vreelandella sulfidaeris</name>
    <dbReference type="NCBI Taxonomy" id="115553"/>
    <lineage>
        <taxon>Bacteria</taxon>
        <taxon>Pseudomonadati</taxon>
        <taxon>Pseudomonadota</taxon>
        <taxon>Gammaproteobacteria</taxon>
        <taxon>Oceanospirillales</taxon>
        <taxon>Halomonadaceae</taxon>
        <taxon>Vreelandella</taxon>
    </lineage>
</organism>
<proteinExistence type="inferred from homology"/>
<dbReference type="InterPro" id="IPR016163">
    <property type="entry name" value="Ald_DH_C"/>
</dbReference>
<evidence type="ECO:0000313" key="6">
    <source>
        <dbReference type="Proteomes" id="UP000320231"/>
    </source>
</evidence>
<dbReference type="KEGG" id="hsr:HSBAA_61440"/>
<dbReference type="InterPro" id="IPR016160">
    <property type="entry name" value="Ald_DH_CS_CYS"/>
</dbReference>
<evidence type="ECO:0000259" key="4">
    <source>
        <dbReference type="Pfam" id="PF00171"/>
    </source>
</evidence>
<dbReference type="InterPro" id="IPR016161">
    <property type="entry name" value="Ald_DH/histidinol_DH"/>
</dbReference>
<dbReference type="SUPFAM" id="SSF53720">
    <property type="entry name" value="ALDH-like"/>
    <property type="match status" value="1"/>
</dbReference>
<evidence type="ECO:0000256" key="2">
    <source>
        <dbReference type="ARBA" id="ARBA00023002"/>
    </source>
</evidence>
<dbReference type="GO" id="GO:0016620">
    <property type="term" value="F:oxidoreductase activity, acting on the aldehyde or oxo group of donors, NAD or NADP as acceptor"/>
    <property type="evidence" value="ECO:0007669"/>
    <property type="project" value="InterPro"/>
</dbReference>
<dbReference type="PANTHER" id="PTHR42986">
    <property type="entry name" value="BENZALDEHYDE DEHYDROGENASE YFMT"/>
    <property type="match status" value="1"/>
</dbReference>
<name>A0A455UKF5_9GAMM</name>
<accession>A0A455UKF5</accession>
<evidence type="ECO:0000256" key="3">
    <source>
        <dbReference type="ARBA" id="ARBA00023027"/>
    </source>
</evidence>
<keyword evidence="2" id="KW-0560">Oxidoreductase</keyword>
<dbReference type="Gene3D" id="3.40.309.10">
    <property type="entry name" value="Aldehyde Dehydrogenase, Chain A, domain 2"/>
    <property type="match status" value="1"/>
</dbReference>
<protein>
    <recommendedName>
        <fullName evidence="4">Aldehyde dehydrogenase domain-containing protein</fullName>
    </recommendedName>
</protein>
<dbReference type="EMBL" id="AP019514">
    <property type="protein sequence ID" value="BBI64838.1"/>
    <property type="molecule type" value="Genomic_DNA"/>
</dbReference>
<keyword evidence="3" id="KW-0520">NAD</keyword>
<gene>
    <name evidence="5" type="ORF">HSBAA_61440</name>
</gene>
<reference evidence="5 6" key="1">
    <citation type="journal article" date="2019" name="Microbiol. Resour. Announc.">
        <title>Complete Genome Sequence of Halomonas sulfidaeris Strain Esulfide1 Isolated from a Metal Sulfide Rock at a Depth of 2,200 Meters, Obtained Using Nanopore Sequencing.</title>
        <authorList>
            <person name="Saito M."/>
            <person name="Nishigata A."/>
            <person name="Galipon J."/>
            <person name="Arakawa K."/>
        </authorList>
    </citation>
    <scope>NUCLEOTIDE SEQUENCE [LARGE SCALE GENOMIC DNA]</scope>
    <source>
        <strain evidence="5 6">ATCC BAA-803</strain>
    </source>
</reference>
<dbReference type="AlphaFoldDB" id="A0A455UKF5"/>
<dbReference type="Proteomes" id="UP000320231">
    <property type="component" value="Chromosome"/>
</dbReference>
<dbReference type="PROSITE" id="PS00070">
    <property type="entry name" value="ALDEHYDE_DEHYDR_CYS"/>
    <property type="match status" value="1"/>
</dbReference>
<evidence type="ECO:0000256" key="1">
    <source>
        <dbReference type="ARBA" id="ARBA00009986"/>
    </source>
</evidence>
<dbReference type="PANTHER" id="PTHR42986:SF1">
    <property type="entry name" value="BENZALDEHYDE DEHYDROGENASE YFMT"/>
    <property type="match status" value="1"/>
</dbReference>
<evidence type="ECO:0000313" key="5">
    <source>
        <dbReference type="EMBL" id="BBI64838.1"/>
    </source>
</evidence>
<sequence>MLDDADIEQAVNAAAMGKFLHQGQICMAVNRIIVDESIYDDFVERFVAKVKGLQVGDPNEMTTVIGPVINTKQREGLEEKIATAKREGASVLVEG</sequence>
<dbReference type="Pfam" id="PF00171">
    <property type="entry name" value="Aldedh"/>
    <property type="match status" value="1"/>
</dbReference>
<comment type="similarity">
    <text evidence="1">Belongs to the aldehyde dehydrogenase family.</text>
</comment>